<evidence type="ECO:0000313" key="3">
    <source>
        <dbReference type="Proteomes" id="UP000280307"/>
    </source>
</evidence>
<dbReference type="InterPro" id="IPR002937">
    <property type="entry name" value="Amino_oxidase"/>
</dbReference>
<dbReference type="SUPFAM" id="SSF51905">
    <property type="entry name" value="FAD/NAD(P)-binding domain"/>
    <property type="match status" value="1"/>
</dbReference>
<dbReference type="PANTHER" id="PTHR42841">
    <property type="entry name" value="AMINE OXIDASE"/>
    <property type="match status" value="1"/>
</dbReference>
<comment type="caution">
    <text evidence="2">The sequence shown here is derived from an EMBL/GenBank/DDBJ whole genome shotgun (WGS) entry which is preliminary data.</text>
</comment>
<reference evidence="2 3" key="1">
    <citation type="submission" date="2018-12" db="EMBL/GenBank/DDBJ databases">
        <title>Genome Sequence of Candidatus Viridilinea halotolerans isolated from saline sulfide-rich spring.</title>
        <authorList>
            <person name="Grouzdev D.S."/>
            <person name="Burganskaya E.I."/>
            <person name="Krutkina M.S."/>
            <person name="Sukhacheva M.V."/>
            <person name="Gorlenko V.M."/>
        </authorList>
    </citation>
    <scope>NUCLEOTIDE SEQUENCE [LARGE SCALE GENOMIC DNA]</scope>
    <source>
        <strain evidence="2">Chok-6</strain>
    </source>
</reference>
<feature type="domain" description="Amine oxidase" evidence="1">
    <location>
        <begin position="11"/>
        <end position="423"/>
    </location>
</feature>
<protein>
    <submittedName>
        <fullName evidence="2">FAD-dependent oxidoreductase</fullName>
    </submittedName>
</protein>
<gene>
    <name evidence="2" type="ORF">EI684_06505</name>
</gene>
<organism evidence="2 3">
    <name type="scientific">Candidatus Viridilinea halotolerans</name>
    <dbReference type="NCBI Taxonomy" id="2491704"/>
    <lineage>
        <taxon>Bacteria</taxon>
        <taxon>Bacillati</taxon>
        <taxon>Chloroflexota</taxon>
        <taxon>Chloroflexia</taxon>
        <taxon>Chloroflexales</taxon>
        <taxon>Chloroflexineae</taxon>
        <taxon>Oscillochloridaceae</taxon>
        <taxon>Candidatus Viridilinea</taxon>
    </lineage>
</organism>
<dbReference type="InterPro" id="IPR036188">
    <property type="entry name" value="FAD/NAD-bd_sf"/>
</dbReference>
<sequence length="426" mass="45874">MQHVLIIGAGLAGLTCARALLRAGHQVTLLEASDDVGGRVRSDRLQGFTLDRGFQVLFSAYPAAQRQFDYRQLDLCAFDPGALLCAEGRRSVLTDPRRDPRWGDVLAAIFTLSLSPLDKLRTLQLAHALQGQSIEQVLDGPDMTTLAFLQQQGFRAAAIERFFRPFYGGIFLDRSLQTSAKCFRFNFKLLSEGNTVVPARGMGALSQQLARELRAAGRVRLNTRVAALATDGPQVCGALLVDGSRFHADAVVVATAAPEAARLAVLPMPSGAVGTVTLYFAGPRRVVRSKKLLLNGAADALVNNAVQLSNIAPSYAPPGEQLLAATILGVPPLSDEELFARTLADLRLMLAGDRRAQRALDGYRPLALYRIPYAQFAQPPGIHPTLPDNRSERPGLFFAGEFTEASSINAAIISGEKCAAAIIESR</sequence>
<dbReference type="Proteomes" id="UP000280307">
    <property type="component" value="Unassembled WGS sequence"/>
</dbReference>
<dbReference type="Gene3D" id="3.50.50.60">
    <property type="entry name" value="FAD/NAD(P)-binding domain"/>
    <property type="match status" value="1"/>
</dbReference>
<evidence type="ECO:0000313" key="2">
    <source>
        <dbReference type="EMBL" id="RRR74677.1"/>
    </source>
</evidence>
<dbReference type="GO" id="GO:0016491">
    <property type="term" value="F:oxidoreductase activity"/>
    <property type="evidence" value="ECO:0007669"/>
    <property type="project" value="InterPro"/>
</dbReference>
<accession>A0A426U463</accession>
<dbReference type="EMBL" id="RSAS01000248">
    <property type="protein sequence ID" value="RRR74677.1"/>
    <property type="molecule type" value="Genomic_DNA"/>
</dbReference>
<evidence type="ECO:0000259" key="1">
    <source>
        <dbReference type="Pfam" id="PF01593"/>
    </source>
</evidence>
<dbReference type="Pfam" id="PF01593">
    <property type="entry name" value="Amino_oxidase"/>
    <property type="match status" value="1"/>
</dbReference>
<name>A0A426U463_9CHLR</name>
<proteinExistence type="predicted"/>
<dbReference type="AlphaFoldDB" id="A0A426U463"/>